<dbReference type="InterPro" id="IPR000595">
    <property type="entry name" value="cNMP-bd_dom"/>
</dbReference>
<dbReference type="InterPro" id="IPR036390">
    <property type="entry name" value="WH_DNA-bd_sf"/>
</dbReference>
<dbReference type="SUPFAM" id="SSF46785">
    <property type="entry name" value="Winged helix' DNA-binding domain"/>
    <property type="match status" value="1"/>
</dbReference>
<dbReference type="CDD" id="cd00038">
    <property type="entry name" value="CAP_ED"/>
    <property type="match status" value="1"/>
</dbReference>
<keyword evidence="3" id="KW-0804">Transcription</keyword>
<keyword evidence="1" id="KW-0805">Transcription regulation</keyword>
<reference evidence="5 6" key="1">
    <citation type="journal article" date="2012" name="J. Bacteriol.">
        <title>Complete genome sequences of Methylophaga sp. strain JAM1 and Methylophaga sp. strain JAM7.</title>
        <authorList>
            <person name="Villeneuve C."/>
            <person name="Martineau C."/>
            <person name="Mauffrey F."/>
            <person name="Villemur R."/>
        </authorList>
    </citation>
    <scope>NUCLEOTIDE SEQUENCE [LARGE SCALE GENOMIC DNA]</scope>
    <source>
        <strain evidence="5 6">JAM7</strain>
    </source>
</reference>
<dbReference type="STRING" id="754477.Q7C_2041"/>
<dbReference type="InterPro" id="IPR012318">
    <property type="entry name" value="HTH_CRP"/>
</dbReference>
<evidence type="ECO:0000313" key="6">
    <source>
        <dbReference type="Proteomes" id="UP000009145"/>
    </source>
</evidence>
<dbReference type="InterPro" id="IPR014710">
    <property type="entry name" value="RmlC-like_jellyroll"/>
</dbReference>
<dbReference type="OrthoDB" id="9126850at2"/>
<evidence type="ECO:0000256" key="1">
    <source>
        <dbReference type="ARBA" id="ARBA00023015"/>
    </source>
</evidence>
<name>I1YJT7_METFJ</name>
<dbReference type="GO" id="GO:0006355">
    <property type="term" value="P:regulation of DNA-templated transcription"/>
    <property type="evidence" value="ECO:0007669"/>
    <property type="project" value="InterPro"/>
</dbReference>
<dbReference type="EMBL" id="CP003380">
    <property type="protein sequence ID" value="AFJ03180.1"/>
    <property type="molecule type" value="Genomic_DNA"/>
</dbReference>
<dbReference type="SMART" id="SM00419">
    <property type="entry name" value="HTH_CRP"/>
    <property type="match status" value="1"/>
</dbReference>
<evidence type="ECO:0000259" key="4">
    <source>
        <dbReference type="PROSITE" id="PS51063"/>
    </source>
</evidence>
<protein>
    <submittedName>
        <fullName evidence="5">Transcriptional regulator, Crp/Fnr family</fullName>
    </submittedName>
</protein>
<dbReference type="PROSITE" id="PS51063">
    <property type="entry name" value="HTH_CRP_2"/>
    <property type="match status" value="1"/>
</dbReference>
<dbReference type="GO" id="GO:0003677">
    <property type="term" value="F:DNA binding"/>
    <property type="evidence" value="ECO:0007669"/>
    <property type="project" value="UniProtKB-KW"/>
</dbReference>
<keyword evidence="6" id="KW-1185">Reference proteome</keyword>
<dbReference type="AlphaFoldDB" id="I1YJT7"/>
<dbReference type="Proteomes" id="UP000009145">
    <property type="component" value="Chromosome"/>
</dbReference>
<dbReference type="Gene3D" id="2.60.120.10">
    <property type="entry name" value="Jelly Rolls"/>
    <property type="match status" value="1"/>
</dbReference>
<dbReference type="eggNOG" id="COG0664">
    <property type="taxonomic scope" value="Bacteria"/>
</dbReference>
<evidence type="ECO:0000256" key="2">
    <source>
        <dbReference type="ARBA" id="ARBA00023125"/>
    </source>
</evidence>
<dbReference type="InterPro" id="IPR018490">
    <property type="entry name" value="cNMP-bd_dom_sf"/>
</dbReference>
<accession>I1YJT7</accession>
<gene>
    <name evidence="5" type="ordered locus">Q7C_2041</name>
</gene>
<dbReference type="KEGG" id="mec:Q7C_2041"/>
<dbReference type="SMART" id="SM00100">
    <property type="entry name" value="cNMP"/>
    <property type="match status" value="1"/>
</dbReference>
<dbReference type="Gene3D" id="1.10.10.10">
    <property type="entry name" value="Winged helix-like DNA-binding domain superfamily/Winged helix DNA-binding domain"/>
    <property type="match status" value="1"/>
</dbReference>
<organism evidence="5 6">
    <name type="scientific">Methylophaga frappieri (strain ATCC BAA-2434 / DSM 25690 / JAM7)</name>
    <dbReference type="NCBI Taxonomy" id="754477"/>
    <lineage>
        <taxon>Bacteria</taxon>
        <taxon>Pseudomonadati</taxon>
        <taxon>Pseudomonadota</taxon>
        <taxon>Gammaproteobacteria</taxon>
        <taxon>Thiotrichales</taxon>
        <taxon>Piscirickettsiaceae</taxon>
        <taxon>Methylophaga</taxon>
    </lineage>
</organism>
<dbReference type="InterPro" id="IPR036388">
    <property type="entry name" value="WH-like_DNA-bd_sf"/>
</dbReference>
<dbReference type="SUPFAM" id="SSF51206">
    <property type="entry name" value="cAMP-binding domain-like"/>
    <property type="match status" value="1"/>
</dbReference>
<feature type="domain" description="HTH crp-type" evidence="4">
    <location>
        <begin position="149"/>
        <end position="219"/>
    </location>
</feature>
<evidence type="ECO:0000313" key="5">
    <source>
        <dbReference type="EMBL" id="AFJ03180.1"/>
    </source>
</evidence>
<dbReference type="HOGENOM" id="CLU_075053_0_0_6"/>
<dbReference type="Pfam" id="PF00027">
    <property type="entry name" value="cNMP_binding"/>
    <property type="match status" value="1"/>
</dbReference>
<keyword evidence="2" id="KW-0238">DNA-binding</keyword>
<dbReference type="PATRIC" id="fig|754477.3.peg.2009"/>
<dbReference type="Pfam" id="PF13545">
    <property type="entry name" value="HTH_Crp_2"/>
    <property type="match status" value="1"/>
</dbReference>
<proteinExistence type="predicted"/>
<dbReference type="RefSeq" id="WP_014704599.1">
    <property type="nucleotide sequence ID" value="NC_017856.1"/>
</dbReference>
<evidence type="ECO:0000256" key="3">
    <source>
        <dbReference type="ARBA" id="ARBA00023163"/>
    </source>
</evidence>
<sequence>MNPAEPGCIAHQFQRFVDLSDDEVELLTSLEFAPKEYPEDAELIAAGSTAEKLYTLKSGWACAIRPLPDGQQQILDIFLPGQIIGLRELSFVKHQSEVRTLTDVVACPFPRRKLTEIFDAAPRLTDVFFLVMAREQSMLIERIINIGRRSAAESLAHFLVEIHSRLAIRHLGFTLPMTQSTIADTLSLSSVHISRTFKQLREMKLIDGHNGDIEIIDLEGLIAFSGFDRSYLEYHSEWAR</sequence>